<evidence type="ECO:0000313" key="2">
    <source>
        <dbReference type="EMBL" id="KAF9444323.1"/>
    </source>
</evidence>
<protein>
    <submittedName>
        <fullName evidence="2">Kinase-like protein</fullName>
    </submittedName>
</protein>
<dbReference type="InterPro" id="IPR011009">
    <property type="entry name" value="Kinase-like_dom_sf"/>
</dbReference>
<dbReference type="Pfam" id="PF07714">
    <property type="entry name" value="PK_Tyr_Ser-Thr"/>
    <property type="match status" value="1"/>
</dbReference>
<dbReference type="GO" id="GO:0005524">
    <property type="term" value="F:ATP binding"/>
    <property type="evidence" value="ECO:0007669"/>
    <property type="project" value="InterPro"/>
</dbReference>
<dbReference type="SMART" id="SM00220">
    <property type="entry name" value="S_TKc"/>
    <property type="match status" value="1"/>
</dbReference>
<comment type="caution">
    <text evidence="2">The sequence shown here is derived from an EMBL/GenBank/DDBJ whole genome shotgun (WGS) entry which is preliminary data.</text>
</comment>
<organism evidence="2 3">
    <name type="scientific">Macrolepiota fuliginosa MF-IS2</name>
    <dbReference type="NCBI Taxonomy" id="1400762"/>
    <lineage>
        <taxon>Eukaryota</taxon>
        <taxon>Fungi</taxon>
        <taxon>Dikarya</taxon>
        <taxon>Basidiomycota</taxon>
        <taxon>Agaricomycotina</taxon>
        <taxon>Agaricomycetes</taxon>
        <taxon>Agaricomycetidae</taxon>
        <taxon>Agaricales</taxon>
        <taxon>Agaricineae</taxon>
        <taxon>Agaricaceae</taxon>
        <taxon>Macrolepiota</taxon>
    </lineage>
</organism>
<name>A0A9P6C0F1_9AGAR</name>
<evidence type="ECO:0000313" key="3">
    <source>
        <dbReference type="Proteomes" id="UP000807342"/>
    </source>
</evidence>
<keyword evidence="3" id="KW-1185">Reference proteome</keyword>
<dbReference type="Gene3D" id="1.10.510.10">
    <property type="entry name" value="Transferase(Phosphotransferase) domain 1"/>
    <property type="match status" value="1"/>
</dbReference>
<accession>A0A9P6C0F1</accession>
<feature type="domain" description="Protein kinase" evidence="1">
    <location>
        <begin position="1"/>
        <end position="210"/>
    </location>
</feature>
<dbReference type="OrthoDB" id="346907at2759"/>
<dbReference type="PROSITE" id="PS00108">
    <property type="entry name" value="PROTEIN_KINASE_ST"/>
    <property type="match status" value="1"/>
</dbReference>
<dbReference type="Proteomes" id="UP000807342">
    <property type="component" value="Unassembled WGS sequence"/>
</dbReference>
<reference evidence="2" key="1">
    <citation type="submission" date="2020-11" db="EMBL/GenBank/DDBJ databases">
        <authorList>
            <consortium name="DOE Joint Genome Institute"/>
            <person name="Ahrendt S."/>
            <person name="Riley R."/>
            <person name="Andreopoulos W."/>
            <person name="Labutti K."/>
            <person name="Pangilinan J."/>
            <person name="Ruiz-Duenas F.J."/>
            <person name="Barrasa J.M."/>
            <person name="Sanchez-Garcia M."/>
            <person name="Camarero S."/>
            <person name="Miyauchi S."/>
            <person name="Serrano A."/>
            <person name="Linde D."/>
            <person name="Babiker R."/>
            <person name="Drula E."/>
            <person name="Ayuso-Fernandez I."/>
            <person name="Pacheco R."/>
            <person name="Padilla G."/>
            <person name="Ferreira P."/>
            <person name="Barriuso J."/>
            <person name="Kellner H."/>
            <person name="Castanera R."/>
            <person name="Alfaro M."/>
            <person name="Ramirez L."/>
            <person name="Pisabarro A.G."/>
            <person name="Kuo A."/>
            <person name="Tritt A."/>
            <person name="Lipzen A."/>
            <person name="He G."/>
            <person name="Yan M."/>
            <person name="Ng V."/>
            <person name="Cullen D."/>
            <person name="Martin F."/>
            <person name="Rosso M.-N."/>
            <person name="Henrissat B."/>
            <person name="Hibbett D."/>
            <person name="Martinez A.T."/>
            <person name="Grigoriev I.V."/>
        </authorList>
    </citation>
    <scope>NUCLEOTIDE SEQUENCE</scope>
    <source>
        <strain evidence="2">MF-IS2</strain>
    </source>
</reference>
<keyword evidence="2" id="KW-0418">Kinase</keyword>
<evidence type="ECO:0000259" key="1">
    <source>
        <dbReference type="PROSITE" id="PS50011"/>
    </source>
</evidence>
<dbReference type="PANTHER" id="PTHR44329">
    <property type="entry name" value="SERINE/THREONINE-PROTEIN KINASE TNNI3K-RELATED"/>
    <property type="match status" value="1"/>
</dbReference>
<dbReference type="SUPFAM" id="SSF56112">
    <property type="entry name" value="Protein kinase-like (PK-like)"/>
    <property type="match status" value="1"/>
</dbReference>
<proteinExistence type="predicted"/>
<dbReference type="AlphaFoldDB" id="A0A9P6C0F1"/>
<sequence length="284" mass="32576">MVCSQLKHPHIVPLCGVYFDGRDYPCLVMPYYADGDLDCYLNRTQARANILELVHEAVSGLEYMHNFSPYPIIHGDIKGQNMFVDNGHIRVADFGASKLPEIPLPTSSCTPGTLRWMSPELHCDENHKPTTASDVWAFGMTILQVFTGRNPYDHIKNNSATVMEVVKGKLPPQPPEIDGVMWTLLKRCFSYDPTRRPRMEAVSIVLNIMISEQLTPKDVNDLMDYISMNPLRHQFPTSCKFPCYWPGCGVPFDTLVTRRGHLVWHWRWWVGIRRQVVPHFSSYP</sequence>
<keyword evidence="2" id="KW-0808">Transferase</keyword>
<dbReference type="PROSITE" id="PS50011">
    <property type="entry name" value="PROTEIN_KINASE_DOM"/>
    <property type="match status" value="1"/>
</dbReference>
<dbReference type="InterPro" id="IPR000719">
    <property type="entry name" value="Prot_kinase_dom"/>
</dbReference>
<dbReference type="EMBL" id="MU151385">
    <property type="protein sequence ID" value="KAF9444323.1"/>
    <property type="molecule type" value="Genomic_DNA"/>
</dbReference>
<dbReference type="GO" id="GO:0004674">
    <property type="term" value="F:protein serine/threonine kinase activity"/>
    <property type="evidence" value="ECO:0007669"/>
    <property type="project" value="TreeGrafter"/>
</dbReference>
<dbReference type="PANTHER" id="PTHR44329:SF214">
    <property type="entry name" value="PROTEIN KINASE DOMAIN-CONTAINING PROTEIN"/>
    <property type="match status" value="1"/>
</dbReference>
<dbReference type="InterPro" id="IPR001245">
    <property type="entry name" value="Ser-Thr/Tyr_kinase_cat_dom"/>
</dbReference>
<gene>
    <name evidence="2" type="ORF">P691DRAFT_736660</name>
</gene>
<dbReference type="InterPro" id="IPR051681">
    <property type="entry name" value="Ser/Thr_Kinases-Pseudokinases"/>
</dbReference>
<dbReference type="InterPro" id="IPR008271">
    <property type="entry name" value="Ser/Thr_kinase_AS"/>
</dbReference>